<accession>A0ABU6KKH0</accession>
<dbReference type="InterPro" id="IPR051677">
    <property type="entry name" value="AfsR-DnrI-RedD_regulator"/>
</dbReference>
<dbReference type="InterPro" id="IPR027417">
    <property type="entry name" value="P-loop_NTPase"/>
</dbReference>
<name>A0ABU6KKH0_9BACI</name>
<proteinExistence type="predicted"/>
<dbReference type="InterPro" id="IPR005158">
    <property type="entry name" value="BTAD"/>
</dbReference>
<dbReference type="Gene3D" id="1.25.40.10">
    <property type="entry name" value="Tetratricopeptide repeat domain"/>
    <property type="match status" value="3"/>
</dbReference>
<dbReference type="SUPFAM" id="SSF48452">
    <property type="entry name" value="TPR-like"/>
    <property type="match status" value="3"/>
</dbReference>
<evidence type="ECO:0000259" key="1">
    <source>
        <dbReference type="SMART" id="SM01043"/>
    </source>
</evidence>
<dbReference type="InterPro" id="IPR011990">
    <property type="entry name" value="TPR-like_helical_dom_sf"/>
</dbReference>
<dbReference type="SUPFAM" id="SSF52540">
    <property type="entry name" value="P-loop containing nucleoside triphosphate hydrolases"/>
    <property type="match status" value="1"/>
</dbReference>
<sequence>MRNIPIIQSQLTPPPIRDRFVRRNKLSKKLMAIQKKPLTLLIAGAGYGKSTTLSLYMHDVNTESCWYSISHRDDDILPFLTKLLQSIRQKHPMFGESIMKELDTLDNYISSEIIYSFASHFINEVMELESQIVIILDDFHHVINSNDIEMFVLYLVDHVPSNLHIVISSRNKPKWDAMAKLKMEGELLEITQTDLSLSPDEMYFILEDIYHLRVKDEDIDKIYQLTEGWTIAFNMLAQQLNGDTTVEKVIQNRQSSLEDLFDYLASEVLSKQSLIMQQFLLQSSVMEILSPVGCDHILQINGSGEILAGLVEQNLFIVSGEGHYYRYHALFKAFLENRLFKTYKNEYEGLHKRAGNYYEREGNIEAALYHYRKIKEYNTIAYLLNKHGLQILQSGRHQNLYEMLLVLPNEYKNIYPLLYFFQGEIERYRSLFEQAEKNYEKILAIISEDDQSYYYLAGLALEGKARIYLDTIQPDRAERFVNQAIHMREKANAPKEKMSQLYQLMAENLLNAGQAVKAENWFNRAKLLDLPMEESNLQARIYLRTGRLAKAKDFLMKQKLTNQEKNKKHLSQSHRETDLILSIIEAFMGNADESKQLASDGIQLGLSIQSPFVEACGWMRMGHAIQLVDYYDMDLAIQCYETALQLMGEINVSRGKAEPYMGLSILYGKRLAYETAIENAKKGLIETEKVNDRWLSAFIKIGIGIAEVYNKNMNAAIKVIDGAQADMLACGDRYGIMVTAFWGAYISLEKGDERKFKLEMEVFLQEVQAEEFSFFLKKPTAFGPTDLQNIAPMLLKAKDLEIAPQFTAQLIYELGFAGNIKRHPGYTLVIHTLGQLNVWKGTKKIEHQEWQREKAKELFVLFVTNRSKLLLKEEIYHYLWPNEEETVAEKKFKVTLNALLKALDPQRKAREESFFVFRKGSGYKLNPHAGYELDIIIFEDFISRGLKEKEPKRSGELLEKGLKLYRGDYLEDFRTLSWSAAERHRLQLLFLRGAEKRAQLAVRLLEFNLCIDWCEKILEKDNTWEEAYRLIMYSYYQNNNRPQAVRWYEKCCDILEEELGVEPMDSTREMYHLIIGSEELDVY</sequence>
<dbReference type="InterPro" id="IPR059106">
    <property type="entry name" value="WHD_MalT"/>
</dbReference>
<dbReference type="SMART" id="SM00028">
    <property type="entry name" value="TPR"/>
    <property type="match status" value="5"/>
</dbReference>
<evidence type="ECO:0000313" key="2">
    <source>
        <dbReference type="EMBL" id="MEC5425628.1"/>
    </source>
</evidence>
<comment type="caution">
    <text evidence="2">The sequence shown here is derived from an EMBL/GenBank/DDBJ whole genome shotgun (WGS) entry which is preliminary data.</text>
</comment>
<dbReference type="Pfam" id="PF03704">
    <property type="entry name" value="BTAD"/>
    <property type="match status" value="1"/>
</dbReference>
<evidence type="ECO:0000313" key="3">
    <source>
        <dbReference type="Proteomes" id="UP001335737"/>
    </source>
</evidence>
<dbReference type="Gene3D" id="3.40.50.300">
    <property type="entry name" value="P-loop containing nucleotide triphosphate hydrolases"/>
    <property type="match status" value="1"/>
</dbReference>
<dbReference type="PANTHER" id="PTHR35807:SF2">
    <property type="entry name" value="TRANSCRIPTIONAL ACTIVATOR DOMAIN"/>
    <property type="match status" value="1"/>
</dbReference>
<dbReference type="EMBL" id="JARZFX010000017">
    <property type="protein sequence ID" value="MEC5425628.1"/>
    <property type="molecule type" value="Genomic_DNA"/>
</dbReference>
<dbReference type="RefSeq" id="WP_327609164.1">
    <property type="nucleotide sequence ID" value="NZ_JARZFX010000017.1"/>
</dbReference>
<keyword evidence="3" id="KW-1185">Reference proteome</keyword>
<dbReference type="Proteomes" id="UP001335737">
    <property type="component" value="Unassembled WGS sequence"/>
</dbReference>
<feature type="domain" description="Bacterial transcriptional activator" evidence="1">
    <location>
        <begin position="933"/>
        <end position="1075"/>
    </location>
</feature>
<organism evidence="2 3">
    <name type="scientific">Virgibacillus tibetensis</name>
    <dbReference type="NCBI Taxonomy" id="3042313"/>
    <lineage>
        <taxon>Bacteria</taxon>
        <taxon>Bacillati</taxon>
        <taxon>Bacillota</taxon>
        <taxon>Bacilli</taxon>
        <taxon>Bacillales</taxon>
        <taxon>Bacillaceae</taxon>
        <taxon>Virgibacillus</taxon>
    </lineage>
</organism>
<reference evidence="2 3" key="1">
    <citation type="journal article" date="2024" name="Int. J. Syst. Evol. Microbiol.">
        <title>Virgibacillus tibetensis sp. nov., isolated from salt lake on the Tibetan Plateau of China.</title>
        <authorList>
            <person name="Phurbu D."/>
            <person name="Liu Z.-X."/>
            <person name="Wang R."/>
            <person name="Zheng Y.-Y."/>
            <person name="Liu H.-C."/>
            <person name="Zhou Y.-G."/>
            <person name="Yu Y.-J."/>
            <person name="Li A.-H."/>
        </authorList>
    </citation>
    <scope>NUCLEOTIDE SEQUENCE [LARGE SCALE GENOMIC DNA]</scope>
    <source>
        <strain evidence="2 3">C22-A2</strain>
    </source>
</reference>
<dbReference type="PANTHER" id="PTHR35807">
    <property type="entry name" value="TRANSCRIPTIONAL REGULATOR REDD-RELATED"/>
    <property type="match status" value="1"/>
</dbReference>
<gene>
    <name evidence="2" type="ORF">QGM71_19290</name>
</gene>
<dbReference type="InterPro" id="IPR036388">
    <property type="entry name" value="WH-like_DNA-bd_sf"/>
</dbReference>
<dbReference type="Pfam" id="PF25873">
    <property type="entry name" value="WHD_MalT"/>
    <property type="match status" value="1"/>
</dbReference>
<protein>
    <submittedName>
        <fullName evidence="2">BTAD domain-containing putative transcriptional regulator</fullName>
    </submittedName>
</protein>
<dbReference type="SMART" id="SM01043">
    <property type="entry name" value="BTAD"/>
    <property type="match status" value="1"/>
</dbReference>
<dbReference type="InterPro" id="IPR019734">
    <property type="entry name" value="TPR_rpt"/>
</dbReference>
<dbReference type="Gene3D" id="1.10.10.10">
    <property type="entry name" value="Winged helix-like DNA-binding domain superfamily/Winged helix DNA-binding domain"/>
    <property type="match status" value="1"/>
</dbReference>